<dbReference type="Proteomes" id="UP000033986">
    <property type="component" value="Unassembled WGS sequence"/>
</dbReference>
<sequence>MTEFTNFFLRNWILIVILGNFLGALSSVLSKIIVSGSASRKPIEPAPYAFYSGFFGIVFFLPALILNIWLNFISLSPQSAYIGIIAGTIWILSLRPLYHVLTRHEASRVMTIYVATVSFFTFIVTYSFLGERLGGIQLFAVALLIFGGVLASMRQYKNGGLGLKDIGLTVLSGSGIGLGLVLLGISYGLQGFSTNWQNFLSGFVWLTGGYFLAAVIFYLWPGQRKIINGRIGKLNWKLFFSEKVPGTLGSIFIKYAISLTRSATLVNAFEGIKQFFVLILAGIFSFFYPGVYKEELEGVVLWQKIIAAALVFSGIYLLIRNS</sequence>
<accession>A0A0G0Z751</accession>
<feature type="transmembrane region" description="Helical" evidence="1">
    <location>
        <begin position="300"/>
        <end position="319"/>
    </location>
</feature>
<feature type="transmembrane region" description="Helical" evidence="1">
    <location>
        <begin position="135"/>
        <end position="154"/>
    </location>
</feature>
<dbReference type="EMBL" id="LCDB01000008">
    <property type="protein sequence ID" value="KKS44474.1"/>
    <property type="molecule type" value="Genomic_DNA"/>
</dbReference>
<feature type="transmembrane region" description="Helical" evidence="1">
    <location>
        <begin position="46"/>
        <end position="68"/>
    </location>
</feature>
<keyword evidence="1" id="KW-0472">Membrane</keyword>
<organism evidence="2 3">
    <name type="scientific">Candidatus Azambacteria bacterium GW2011_GWB1_42_17</name>
    <dbReference type="NCBI Taxonomy" id="1618615"/>
    <lineage>
        <taxon>Bacteria</taxon>
        <taxon>Candidatus Azamiibacteriota</taxon>
    </lineage>
</organism>
<feature type="transmembrane region" description="Helical" evidence="1">
    <location>
        <begin position="166"/>
        <end position="187"/>
    </location>
</feature>
<feature type="transmembrane region" description="Helical" evidence="1">
    <location>
        <begin position="271"/>
        <end position="288"/>
    </location>
</feature>
<keyword evidence="1" id="KW-0812">Transmembrane</keyword>
<feature type="transmembrane region" description="Helical" evidence="1">
    <location>
        <begin position="199"/>
        <end position="220"/>
    </location>
</feature>
<gene>
    <name evidence="2" type="ORF">UV07_C0008G0023</name>
</gene>
<proteinExistence type="predicted"/>
<evidence type="ECO:0000313" key="3">
    <source>
        <dbReference type="Proteomes" id="UP000033986"/>
    </source>
</evidence>
<comment type="caution">
    <text evidence="2">The sequence shown here is derived from an EMBL/GenBank/DDBJ whole genome shotgun (WGS) entry which is preliminary data.</text>
</comment>
<reference evidence="2 3" key="1">
    <citation type="journal article" date="2015" name="Nature">
        <title>rRNA introns, odd ribosomes, and small enigmatic genomes across a large radiation of phyla.</title>
        <authorList>
            <person name="Brown C.T."/>
            <person name="Hug L.A."/>
            <person name="Thomas B.C."/>
            <person name="Sharon I."/>
            <person name="Castelle C.J."/>
            <person name="Singh A."/>
            <person name="Wilkins M.J."/>
            <person name="Williams K.H."/>
            <person name="Banfield J.F."/>
        </authorList>
    </citation>
    <scope>NUCLEOTIDE SEQUENCE [LARGE SCALE GENOMIC DNA]</scope>
</reference>
<feature type="transmembrane region" description="Helical" evidence="1">
    <location>
        <begin position="12"/>
        <end position="34"/>
    </location>
</feature>
<keyword evidence="1" id="KW-1133">Transmembrane helix</keyword>
<feature type="transmembrane region" description="Helical" evidence="1">
    <location>
        <begin position="80"/>
        <end position="98"/>
    </location>
</feature>
<dbReference type="InterPro" id="IPR037185">
    <property type="entry name" value="EmrE-like"/>
</dbReference>
<protein>
    <recommendedName>
        <fullName evidence="4">EamA domain-containing protein</fullName>
    </recommendedName>
</protein>
<feature type="transmembrane region" description="Helical" evidence="1">
    <location>
        <begin position="110"/>
        <end position="129"/>
    </location>
</feature>
<evidence type="ECO:0000256" key="1">
    <source>
        <dbReference type="SAM" id="Phobius"/>
    </source>
</evidence>
<evidence type="ECO:0008006" key="4">
    <source>
        <dbReference type="Google" id="ProtNLM"/>
    </source>
</evidence>
<evidence type="ECO:0000313" key="2">
    <source>
        <dbReference type="EMBL" id="KKS44474.1"/>
    </source>
</evidence>
<dbReference type="AlphaFoldDB" id="A0A0G0Z751"/>
<dbReference type="SUPFAM" id="SSF103481">
    <property type="entry name" value="Multidrug resistance efflux transporter EmrE"/>
    <property type="match status" value="1"/>
</dbReference>
<name>A0A0G0Z751_9BACT</name>